<dbReference type="PROSITE" id="PS00211">
    <property type="entry name" value="ABC_TRANSPORTER_1"/>
    <property type="match status" value="1"/>
</dbReference>
<dbReference type="InterPro" id="IPR003593">
    <property type="entry name" value="AAA+_ATPase"/>
</dbReference>
<dbReference type="SMART" id="SM00382">
    <property type="entry name" value="AAA"/>
    <property type="match status" value="1"/>
</dbReference>
<comment type="caution">
    <text evidence="5">The sequence shown here is derived from an EMBL/GenBank/DDBJ whole genome shotgun (WGS) entry which is preliminary data.</text>
</comment>
<evidence type="ECO:0000259" key="4">
    <source>
        <dbReference type="PROSITE" id="PS50893"/>
    </source>
</evidence>
<evidence type="ECO:0000256" key="2">
    <source>
        <dbReference type="ARBA" id="ARBA00022741"/>
    </source>
</evidence>
<dbReference type="AlphaFoldDB" id="A0A0C2CRL6"/>
<accession>A0A0C2CRL6</accession>
<dbReference type="Proteomes" id="UP000031599">
    <property type="component" value="Unassembled WGS sequence"/>
</dbReference>
<gene>
    <name evidence="5" type="ORF">DB30_01621</name>
</gene>
<keyword evidence="1" id="KW-0813">Transport</keyword>
<dbReference type="PANTHER" id="PTHR42939">
    <property type="entry name" value="ABC TRANSPORTER ATP-BINDING PROTEIN ALBC-RELATED"/>
    <property type="match status" value="1"/>
</dbReference>
<name>A0A0C2CRL6_9BACT</name>
<dbReference type="PANTHER" id="PTHR42939:SF1">
    <property type="entry name" value="ABC TRANSPORTER ATP-BINDING PROTEIN ALBC-RELATED"/>
    <property type="match status" value="1"/>
</dbReference>
<proteinExistence type="predicted"/>
<dbReference type="CDD" id="cd03230">
    <property type="entry name" value="ABC_DR_subfamily_A"/>
    <property type="match status" value="1"/>
</dbReference>
<keyword evidence="3" id="KW-0067">ATP-binding</keyword>
<keyword evidence="2" id="KW-0547">Nucleotide-binding</keyword>
<protein>
    <submittedName>
        <fullName evidence="5">ABC transporter</fullName>
    </submittedName>
</protein>
<dbReference type="GO" id="GO:0016887">
    <property type="term" value="F:ATP hydrolysis activity"/>
    <property type="evidence" value="ECO:0007669"/>
    <property type="project" value="InterPro"/>
</dbReference>
<dbReference type="Pfam" id="PF00005">
    <property type="entry name" value="ABC_tran"/>
    <property type="match status" value="1"/>
</dbReference>
<dbReference type="GO" id="GO:0005524">
    <property type="term" value="F:ATP binding"/>
    <property type="evidence" value="ECO:0007669"/>
    <property type="project" value="UniProtKB-KW"/>
</dbReference>
<evidence type="ECO:0000256" key="1">
    <source>
        <dbReference type="ARBA" id="ARBA00022448"/>
    </source>
</evidence>
<sequence length="208" mass="21700">MSLPLRAINLSKRYADNVVLDGVSLELQAGEAAALLGPNGAGKSTLIGCVCGTVIPDAGTIEIAGHELRAAPIQARRALRYLAQESDLPPGLTGRELLEFHADVFDARASLEQAERLAGLGPALDLLATTYSVGMRRRLAFAALACGDAALYVLDEPFAGVDAESCARLTAWLVQRRAAGAAILLAAHGQDSALLEALAVRRFDLGAA</sequence>
<feature type="domain" description="ABC transporter" evidence="4">
    <location>
        <begin position="5"/>
        <end position="207"/>
    </location>
</feature>
<organism evidence="5 6">
    <name type="scientific">Enhygromyxa salina</name>
    <dbReference type="NCBI Taxonomy" id="215803"/>
    <lineage>
        <taxon>Bacteria</taxon>
        <taxon>Pseudomonadati</taxon>
        <taxon>Myxococcota</taxon>
        <taxon>Polyangia</taxon>
        <taxon>Nannocystales</taxon>
        <taxon>Nannocystaceae</taxon>
        <taxon>Enhygromyxa</taxon>
    </lineage>
</organism>
<dbReference type="InterPro" id="IPR017871">
    <property type="entry name" value="ABC_transporter-like_CS"/>
</dbReference>
<reference evidence="5 6" key="1">
    <citation type="submission" date="2014-12" db="EMBL/GenBank/DDBJ databases">
        <title>Genome assembly of Enhygromyxa salina DSM 15201.</title>
        <authorList>
            <person name="Sharma G."/>
            <person name="Subramanian S."/>
        </authorList>
    </citation>
    <scope>NUCLEOTIDE SEQUENCE [LARGE SCALE GENOMIC DNA]</scope>
    <source>
        <strain evidence="5 6">DSM 15201</strain>
    </source>
</reference>
<evidence type="ECO:0000313" key="6">
    <source>
        <dbReference type="Proteomes" id="UP000031599"/>
    </source>
</evidence>
<dbReference type="Gene3D" id="3.40.50.300">
    <property type="entry name" value="P-loop containing nucleotide triphosphate hydrolases"/>
    <property type="match status" value="1"/>
</dbReference>
<dbReference type="RefSeq" id="WP_052558011.1">
    <property type="nucleotide sequence ID" value="NZ_JMCC02000139.1"/>
</dbReference>
<evidence type="ECO:0000256" key="3">
    <source>
        <dbReference type="ARBA" id="ARBA00022840"/>
    </source>
</evidence>
<evidence type="ECO:0000313" key="5">
    <source>
        <dbReference type="EMBL" id="KIG12280.1"/>
    </source>
</evidence>
<dbReference type="PROSITE" id="PS50893">
    <property type="entry name" value="ABC_TRANSPORTER_2"/>
    <property type="match status" value="1"/>
</dbReference>
<dbReference type="SUPFAM" id="SSF52540">
    <property type="entry name" value="P-loop containing nucleoside triphosphate hydrolases"/>
    <property type="match status" value="1"/>
</dbReference>
<dbReference type="InterPro" id="IPR003439">
    <property type="entry name" value="ABC_transporter-like_ATP-bd"/>
</dbReference>
<dbReference type="EMBL" id="JMCC02000139">
    <property type="protein sequence ID" value="KIG12280.1"/>
    <property type="molecule type" value="Genomic_DNA"/>
</dbReference>
<dbReference type="InterPro" id="IPR027417">
    <property type="entry name" value="P-loop_NTPase"/>
</dbReference>
<dbReference type="InterPro" id="IPR051782">
    <property type="entry name" value="ABC_Transporter_VariousFunc"/>
</dbReference>